<reference evidence="2 3" key="2">
    <citation type="submission" date="2024-07" db="EMBL/GenBank/DDBJ databases">
        <authorList>
            <person name="Akdeniz Z."/>
        </authorList>
    </citation>
    <scope>NUCLEOTIDE SEQUENCE [LARGE SCALE GENOMIC DNA]</scope>
</reference>
<protein>
    <submittedName>
        <fullName evidence="1">SANT/Myb domain</fullName>
    </submittedName>
    <submittedName>
        <fullName evidence="2">SANT/Myb_domain</fullName>
    </submittedName>
</protein>
<dbReference type="EMBL" id="CAXDID020000404">
    <property type="protein sequence ID" value="CAL6087898.1"/>
    <property type="molecule type" value="Genomic_DNA"/>
</dbReference>
<name>A0AA86Q4R6_9EUKA</name>
<proteinExistence type="predicted"/>
<evidence type="ECO:0000313" key="1">
    <source>
        <dbReference type="EMBL" id="CAI9949402.1"/>
    </source>
</evidence>
<dbReference type="EMBL" id="CATOUU010000797">
    <property type="protein sequence ID" value="CAI9949402.1"/>
    <property type="molecule type" value="Genomic_DNA"/>
</dbReference>
<dbReference type="CDD" id="cd00167">
    <property type="entry name" value="SANT"/>
    <property type="match status" value="1"/>
</dbReference>
<reference evidence="1" key="1">
    <citation type="submission" date="2023-06" db="EMBL/GenBank/DDBJ databases">
        <authorList>
            <person name="Kurt Z."/>
        </authorList>
    </citation>
    <scope>NUCLEOTIDE SEQUENCE</scope>
</reference>
<dbReference type="Proteomes" id="UP001642409">
    <property type="component" value="Unassembled WGS sequence"/>
</dbReference>
<evidence type="ECO:0000313" key="3">
    <source>
        <dbReference type="Proteomes" id="UP001642409"/>
    </source>
</evidence>
<dbReference type="InterPro" id="IPR001005">
    <property type="entry name" value="SANT/Myb"/>
</dbReference>
<gene>
    <name evidence="1" type="ORF">HINF_LOCUS37047</name>
    <name evidence="2" type="ORF">HINF_LOCUS63866</name>
</gene>
<sequence length="226" mass="27089">MQNQIQLLLQIIKNKLQSKPQLVLYDVMMLPDKTYQYLFAELSVEMNIPQNELKQYYSEAVNQNFQTKLTPINSNILQSNGISYIQKITQKELFAEQKRRFAEILAQVLKEYNIQSNPADHKQMCTYVDICLQQHGQKRFWTSMSQLMPEKTVKQLRDYYTRSFQQVLYNCQLSYDDKRVLKQLMQQYSQEQPTTIANHFMKHFSSEDNNYCHRNIVVYIINCRRK</sequence>
<dbReference type="AlphaFoldDB" id="A0AA86Q4R6"/>
<accession>A0AA86Q4R6</accession>
<keyword evidence="3" id="KW-1185">Reference proteome</keyword>
<comment type="caution">
    <text evidence="1">The sequence shown here is derived from an EMBL/GenBank/DDBJ whole genome shotgun (WGS) entry which is preliminary data.</text>
</comment>
<organism evidence="1">
    <name type="scientific">Hexamita inflata</name>
    <dbReference type="NCBI Taxonomy" id="28002"/>
    <lineage>
        <taxon>Eukaryota</taxon>
        <taxon>Metamonada</taxon>
        <taxon>Diplomonadida</taxon>
        <taxon>Hexamitidae</taxon>
        <taxon>Hexamitinae</taxon>
        <taxon>Hexamita</taxon>
    </lineage>
</organism>
<evidence type="ECO:0000313" key="2">
    <source>
        <dbReference type="EMBL" id="CAL6087898.1"/>
    </source>
</evidence>